<sequence>MHARNILLGLGLDWAFLTVLESQGLSTIIIPGRLIATVLGGSVIVGALAALWPARRAASTPPLDAIAD</sequence>
<proteinExistence type="predicted"/>
<evidence type="ECO:0008006" key="4">
    <source>
        <dbReference type="Google" id="ProtNLM"/>
    </source>
</evidence>
<name>A0ABY3E5D5_9CORY</name>
<keyword evidence="1" id="KW-0472">Membrane</keyword>
<dbReference type="EMBL" id="VMHH01000003">
    <property type="protein sequence ID" value="TSJ74895.1"/>
    <property type="molecule type" value="Genomic_DNA"/>
</dbReference>
<feature type="transmembrane region" description="Helical" evidence="1">
    <location>
        <begin position="32"/>
        <end position="52"/>
    </location>
</feature>
<protein>
    <recommendedName>
        <fullName evidence="4">ABC transporter permease</fullName>
    </recommendedName>
</protein>
<dbReference type="Proteomes" id="UP000320747">
    <property type="component" value="Unassembled WGS sequence"/>
</dbReference>
<organism evidence="2 3">
    <name type="scientific">Corynebacterium godavarianum</name>
    <dbReference type="NCBI Taxonomy" id="2054421"/>
    <lineage>
        <taxon>Bacteria</taxon>
        <taxon>Bacillati</taxon>
        <taxon>Actinomycetota</taxon>
        <taxon>Actinomycetes</taxon>
        <taxon>Mycobacteriales</taxon>
        <taxon>Corynebacteriaceae</taxon>
        <taxon>Corynebacterium</taxon>
    </lineage>
</organism>
<evidence type="ECO:0000313" key="2">
    <source>
        <dbReference type="EMBL" id="TSJ74895.1"/>
    </source>
</evidence>
<evidence type="ECO:0000256" key="1">
    <source>
        <dbReference type="SAM" id="Phobius"/>
    </source>
</evidence>
<keyword evidence="3" id="KW-1185">Reference proteome</keyword>
<reference evidence="2 3" key="1">
    <citation type="submission" date="2019-07" db="EMBL/GenBank/DDBJ databases">
        <title>Draft genome of Corynebacterium godavarianum and other related strains.</title>
        <authorList>
            <person name="Bernier A.-M."/>
            <person name="Bernard K."/>
        </authorList>
    </citation>
    <scope>NUCLEOTIDE SEQUENCE [LARGE SCALE GENOMIC DNA]</scope>
    <source>
        <strain evidence="2 3">LMG 29598</strain>
    </source>
</reference>
<gene>
    <name evidence="2" type="ORF">FPH17_05450</name>
</gene>
<comment type="caution">
    <text evidence="2">The sequence shown here is derived from an EMBL/GenBank/DDBJ whole genome shotgun (WGS) entry which is preliminary data.</text>
</comment>
<keyword evidence="1" id="KW-0812">Transmembrane</keyword>
<accession>A0ABY3E5D5</accession>
<evidence type="ECO:0000313" key="3">
    <source>
        <dbReference type="Proteomes" id="UP000320747"/>
    </source>
</evidence>
<keyword evidence="1" id="KW-1133">Transmembrane helix</keyword>